<evidence type="ECO:0000313" key="5">
    <source>
        <dbReference type="EMBL" id="KMZ61514.1"/>
    </source>
</evidence>
<protein>
    <recommendedName>
        <fullName evidence="7">Filament-like plant protein 7</fullName>
    </recommendedName>
</protein>
<gene>
    <name evidence="5" type="ORF">ZOSMA_51G00030</name>
</gene>
<sequence length="831" mass="94238">MEHKKWIWKRKKSETAYEKEVAEKTYKQQDIDMSLKCLNNALISSISETKAKDDLLERQTKATQEALSGWEQAKAEVGSLRKQVNDGLHEKAILEEKLGKLDAELEESTQRYCGIVEECDEMAVDIAEKLSCADRKISTVTAEKENLIAVLKEKEKMVEDLNKIKLEVEENLKVVVDKLDLSDKFNNSLRYEVCMLEKEVQIRNEERDFNLKSVDVAQKRHIESAKTIAELEAECQKLRVMVRKRLPGPAALKGMRSQVEMIGVSNTTAKAATQRLRSRDKENELLKEEIHKKNKELELVREMHAISSSKLHDIQMESNGESSGGAGQRGGSHTRNESWASALISELDYFRNEKLTTTSPSCKTSVSDLNFTNEFIEIEKSLKTDATKPTESSDDSKNPTWLKDILRVVLQAKSLTQKDVDVILEEVRSVCVTLGHSSLSSFICDNQSKRKLEETLCKLIHLVEKIEQSSSSDDDFASHDSGSSPLTISEYFSRVFDWDSSEWRHVLQNFIQSCNDLLNLRICLQEFVSNTINTLSFSMIHRRSSSCSLQNASRTEEKFYIEKELDNHSKQLPKVDMLVHSETKKNPQTDGRLNGDHQQSDTDLILLLKSESPLKLPSTEPDPKVETISYTETEDCLQPQLPIQSQVGNQDMYQVRKPQRTTLEMYAASEKLAECQETIINLGKQLKVLASRNALISTKVMSSTSKAIHGIALPLHGQLQPIHDDDKLEEEVTTPVTKEVICTTGSQKCPSISFSKLHLLAHQDSKSHQLTIGNLVAPVKLEERLNAIKSEKHGTSHALVQRRQKSNIGLWKKLFLRRNMKESKKFMTIPS</sequence>
<dbReference type="PANTHER" id="PTHR31580:SF22">
    <property type="entry name" value="FILAMENT-LIKE PLANT PROTEIN 7"/>
    <property type="match status" value="1"/>
</dbReference>
<evidence type="ECO:0008006" key="7">
    <source>
        <dbReference type="Google" id="ProtNLM"/>
    </source>
</evidence>
<evidence type="ECO:0000256" key="4">
    <source>
        <dbReference type="SAM" id="MobiDB-lite"/>
    </source>
</evidence>
<evidence type="ECO:0000313" key="6">
    <source>
        <dbReference type="Proteomes" id="UP000036987"/>
    </source>
</evidence>
<dbReference type="PANTHER" id="PTHR31580">
    <property type="entry name" value="FILAMENT-LIKE PLANT PROTEIN 4"/>
    <property type="match status" value="1"/>
</dbReference>
<accession>A0A0K9NXP4</accession>
<evidence type="ECO:0000256" key="2">
    <source>
        <dbReference type="ARBA" id="ARBA00023054"/>
    </source>
</evidence>
<keyword evidence="2 3" id="KW-0175">Coiled coil</keyword>
<organism evidence="5 6">
    <name type="scientific">Zostera marina</name>
    <name type="common">Eelgrass</name>
    <dbReference type="NCBI Taxonomy" id="29655"/>
    <lineage>
        <taxon>Eukaryota</taxon>
        <taxon>Viridiplantae</taxon>
        <taxon>Streptophyta</taxon>
        <taxon>Embryophyta</taxon>
        <taxon>Tracheophyta</taxon>
        <taxon>Spermatophyta</taxon>
        <taxon>Magnoliopsida</taxon>
        <taxon>Liliopsida</taxon>
        <taxon>Zosteraceae</taxon>
        <taxon>Zostera</taxon>
    </lineage>
</organism>
<dbReference type="Pfam" id="PF05911">
    <property type="entry name" value="FPP"/>
    <property type="match status" value="2"/>
</dbReference>
<dbReference type="EMBL" id="LFYR01001470">
    <property type="protein sequence ID" value="KMZ61514.1"/>
    <property type="molecule type" value="Genomic_DNA"/>
</dbReference>
<dbReference type="Proteomes" id="UP000036987">
    <property type="component" value="Unassembled WGS sequence"/>
</dbReference>
<dbReference type="AlphaFoldDB" id="A0A0K9NXP4"/>
<keyword evidence="6" id="KW-1185">Reference proteome</keyword>
<feature type="coiled-coil region" evidence="3">
    <location>
        <begin position="269"/>
        <end position="303"/>
    </location>
</feature>
<evidence type="ECO:0000256" key="1">
    <source>
        <dbReference type="ARBA" id="ARBA00005921"/>
    </source>
</evidence>
<dbReference type="InterPro" id="IPR008587">
    <property type="entry name" value="FPP_plant"/>
</dbReference>
<dbReference type="STRING" id="29655.A0A0K9NXP4"/>
<dbReference type="OrthoDB" id="1917992at2759"/>
<name>A0A0K9NXP4_ZOSMR</name>
<proteinExistence type="inferred from homology"/>
<evidence type="ECO:0000256" key="3">
    <source>
        <dbReference type="SAM" id="Coils"/>
    </source>
</evidence>
<dbReference type="OMA" id="CHAITNS"/>
<feature type="coiled-coil region" evidence="3">
    <location>
        <begin position="144"/>
        <end position="171"/>
    </location>
</feature>
<feature type="region of interest" description="Disordered" evidence="4">
    <location>
        <begin position="309"/>
        <end position="336"/>
    </location>
</feature>
<comment type="caution">
    <text evidence="5">The sequence shown here is derived from an EMBL/GenBank/DDBJ whole genome shotgun (WGS) entry which is preliminary data.</text>
</comment>
<reference evidence="6" key="1">
    <citation type="journal article" date="2016" name="Nature">
        <title>The genome of the seagrass Zostera marina reveals angiosperm adaptation to the sea.</title>
        <authorList>
            <person name="Olsen J.L."/>
            <person name="Rouze P."/>
            <person name="Verhelst B."/>
            <person name="Lin Y.-C."/>
            <person name="Bayer T."/>
            <person name="Collen J."/>
            <person name="Dattolo E."/>
            <person name="De Paoli E."/>
            <person name="Dittami S."/>
            <person name="Maumus F."/>
            <person name="Michel G."/>
            <person name="Kersting A."/>
            <person name="Lauritano C."/>
            <person name="Lohaus R."/>
            <person name="Toepel M."/>
            <person name="Tonon T."/>
            <person name="Vanneste K."/>
            <person name="Amirebrahimi M."/>
            <person name="Brakel J."/>
            <person name="Bostroem C."/>
            <person name="Chovatia M."/>
            <person name="Grimwood J."/>
            <person name="Jenkins J.W."/>
            <person name="Jueterbock A."/>
            <person name="Mraz A."/>
            <person name="Stam W.T."/>
            <person name="Tice H."/>
            <person name="Bornberg-Bauer E."/>
            <person name="Green P.J."/>
            <person name="Pearson G.A."/>
            <person name="Procaccini G."/>
            <person name="Duarte C.M."/>
            <person name="Schmutz J."/>
            <person name="Reusch T.B.H."/>
            <person name="Van de Peer Y."/>
        </authorList>
    </citation>
    <scope>NUCLEOTIDE SEQUENCE [LARGE SCALE GENOMIC DNA]</scope>
    <source>
        <strain evidence="6">cv. Finnish</strain>
    </source>
</reference>
<comment type="similarity">
    <text evidence="1">Belongs to the FPP family.</text>
</comment>